<sequence>MEKKIITISRQFGSGGHEVGMKLAQKLGVKFYDKELVDMLAKDGKYNADFIEANEEKCSPPMCPVMPGFSMPVFYQDLPSDLIYKGQSKLIRTLAERGPCVVVGRCADYILRNMNPVNCFVYGSLEARVNRKMSMIPEGLSFTREEIKKRVIDVDKKRAKYHEFYTDKRWGRMEDYDLCVNTDKVGIEGAVETIAAYVEHCK</sequence>
<dbReference type="eggNOG" id="COG1102">
    <property type="taxonomic scope" value="Bacteria"/>
</dbReference>
<dbReference type="OrthoDB" id="9781180at2"/>
<dbReference type="Pfam" id="PF13189">
    <property type="entry name" value="Cytidylate_kin2"/>
    <property type="match status" value="1"/>
</dbReference>
<dbReference type="PATRIC" id="fig|2754.20.peg.1718"/>
<evidence type="ECO:0000313" key="2">
    <source>
        <dbReference type="Proteomes" id="UP000027665"/>
    </source>
</evidence>
<gene>
    <name evidence="1" type="ORF">EH55_08135</name>
</gene>
<dbReference type="EMBL" id="JMKI01000038">
    <property type="protein sequence ID" value="KEJ91634.1"/>
    <property type="molecule type" value="Genomic_DNA"/>
</dbReference>
<dbReference type="InterPro" id="IPR027417">
    <property type="entry name" value="P-loop_NTPase"/>
</dbReference>
<dbReference type="RefSeq" id="WP_037977492.1">
    <property type="nucleotide sequence ID" value="NZ_CAMETI010000029.1"/>
</dbReference>
<keyword evidence="2" id="KW-1185">Reference proteome</keyword>
<organism evidence="1 2">
    <name type="scientific">Synergistes jonesii</name>
    <dbReference type="NCBI Taxonomy" id="2754"/>
    <lineage>
        <taxon>Bacteria</taxon>
        <taxon>Thermotogati</taxon>
        <taxon>Synergistota</taxon>
        <taxon>Synergistia</taxon>
        <taxon>Synergistales</taxon>
        <taxon>Synergistaceae</taxon>
        <taxon>Synergistes</taxon>
    </lineage>
</organism>
<protein>
    <recommendedName>
        <fullName evidence="3">Cytidylate kinase</fullName>
    </recommendedName>
</protein>
<evidence type="ECO:0000313" key="1">
    <source>
        <dbReference type="EMBL" id="KEJ91634.1"/>
    </source>
</evidence>
<dbReference type="Proteomes" id="UP000027665">
    <property type="component" value="Unassembled WGS sequence"/>
</dbReference>
<accession>A0A073IPH9</accession>
<dbReference type="STRING" id="2754.EH55_08135"/>
<evidence type="ECO:0008006" key="3">
    <source>
        <dbReference type="Google" id="ProtNLM"/>
    </source>
</evidence>
<comment type="caution">
    <text evidence="1">The sequence shown here is derived from an EMBL/GenBank/DDBJ whole genome shotgun (WGS) entry which is preliminary data.</text>
</comment>
<proteinExistence type="predicted"/>
<dbReference type="SUPFAM" id="SSF52540">
    <property type="entry name" value="P-loop containing nucleoside triphosphate hydrolases"/>
    <property type="match status" value="1"/>
</dbReference>
<dbReference type="Gene3D" id="3.40.50.300">
    <property type="entry name" value="P-loop containing nucleotide triphosphate hydrolases"/>
    <property type="match status" value="1"/>
</dbReference>
<dbReference type="AlphaFoldDB" id="A0A073IPH9"/>
<dbReference type="GeneID" id="90984200"/>
<name>A0A073IPH9_9BACT</name>
<reference evidence="1 2" key="1">
    <citation type="submission" date="2014-04" db="EMBL/GenBank/DDBJ databases">
        <title>Draft Genome Sequence of Synergistes jonesii.</title>
        <authorList>
            <person name="Coil D.A."/>
            <person name="Eisen J.A."/>
            <person name="Holland-Moritz H.E."/>
        </authorList>
    </citation>
    <scope>NUCLEOTIDE SEQUENCE [LARGE SCALE GENOMIC DNA]</scope>
    <source>
        <strain evidence="1 2">78-1</strain>
    </source>
</reference>